<sequence length="226" mass="23206">MQRRKFIAGVGSLAAGAAAVTGTGAFTSVQAQRAVDVQVASDANAYLSLQATGDRAKTDSNGQLKLDLASSNNGAQGLNPDARTAFTDIFTIRNQGDNDVLLAVGTSADNVYVNGAGQSNSKPHLADTSGLSTFVYDEENGTGPGLGPEADNFTMGIDSGGRVDLEKKFESATFQDSDRLVTPGESVSVDLSVITEDNVSVPASNKRITVMAVEPGSDRANGGNGT</sequence>
<keyword evidence="2" id="KW-1185">Reference proteome</keyword>
<name>A0ABD6A034_9EURY</name>
<dbReference type="RefSeq" id="WP_379703997.1">
    <property type="nucleotide sequence ID" value="NZ_JBHTAT010000001.1"/>
</dbReference>
<comment type="caution">
    <text evidence="1">The sequence shown here is derived from an EMBL/GenBank/DDBJ whole genome shotgun (WGS) entry which is preliminary data.</text>
</comment>
<dbReference type="AlphaFoldDB" id="A0ABD6A034"/>
<proteinExistence type="predicted"/>
<evidence type="ECO:0008006" key="3">
    <source>
        <dbReference type="Google" id="ProtNLM"/>
    </source>
</evidence>
<evidence type="ECO:0000313" key="2">
    <source>
        <dbReference type="Proteomes" id="UP001596434"/>
    </source>
</evidence>
<dbReference type="GeneID" id="96954115"/>
<dbReference type="EMBL" id="JBHTAT010000001">
    <property type="protein sequence ID" value="MFC7255742.1"/>
    <property type="molecule type" value="Genomic_DNA"/>
</dbReference>
<gene>
    <name evidence="1" type="ORF">ACFQKE_10650</name>
</gene>
<dbReference type="Proteomes" id="UP001596434">
    <property type="component" value="Unassembled WGS sequence"/>
</dbReference>
<protein>
    <recommendedName>
        <fullName evidence="3">DUF1102 domain-containing protein</fullName>
    </recommendedName>
</protein>
<reference evidence="1 2" key="1">
    <citation type="journal article" date="2019" name="Int. J. Syst. Evol. Microbiol.">
        <title>The Global Catalogue of Microorganisms (GCM) 10K type strain sequencing project: providing services to taxonomists for standard genome sequencing and annotation.</title>
        <authorList>
            <consortium name="The Broad Institute Genomics Platform"/>
            <consortium name="The Broad Institute Genome Sequencing Center for Infectious Disease"/>
            <person name="Wu L."/>
            <person name="Ma J."/>
        </authorList>
    </citation>
    <scope>NUCLEOTIDE SEQUENCE [LARGE SCALE GENOMIC DNA]</scope>
    <source>
        <strain evidence="1 2">GX21</strain>
    </source>
</reference>
<organism evidence="1 2">
    <name type="scientific">Haloplanus litoreus</name>
    <dbReference type="NCBI Taxonomy" id="767515"/>
    <lineage>
        <taxon>Archaea</taxon>
        <taxon>Methanobacteriati</taxon>
        <taxon>Methanobacteriota</taxon>
        <taxon>Stenosarchaea group</taxon>
        <taxon>Halobacteria</taxon>
        <taxon>Halobacteriales</taxon>
        <taxon>Haloferacaceae</taxon>
        <taxon>Haloplanus</taxon>
    </lineage>
</organism>
<accession>A0ABD6A034</accession>
<evidence type="ECO:0000313" key="1">
    <source>
        <dbReference type="EMBL" id="MFC7255742.1"/>
    </source>
</evidence>